<feature type="transmembrane region" description="Helical" evidence="1">
    <location>
        <begin position="189"/>
        <end position="206"/>
    </location>
</feature>
<evidence type="ECO:0000259" key="2">
    <source>
        <dbReference type="PROSITE" id="PS50887"/>
    </source>
</evidence>
<feature type="transmembrane region" description="Helical" evidence="1">
    <location>
        <begin position="166"/>
        <end position="183"/>
    </location>
</feature>
<dbReference type="InterPro" id="IPR029787">
    <property type="entry name" value="Nucleotide_cyclase"/>
</dbReference>
<dbReference type="NCBIfam" id="TIGR00254">
    <property type="entry name" value="GGDEF"/>
    <property type="match status" value="1"/>
</dbReference>
<proteinExistence type="predicted"/>
<dbReference type="Gene3D" id="3.30.70.270">
    <property type="match status" value="1"/>
</dbReference>
<evidence type="ECO:0000313" key="4">
    <source>
        <dbReference type="Proteomes" id="UP000183461"/>
    </source>
</evidence>
<dbReference type="SMART" id="SM00267">
    <property type="entry name" value="GGDEF"/>
    <property type="match status" value="1"/>
</dbReference>
<dbReference type="PANTHER" id="PTHR45138:SF9">
    <property type="entry name" value="DIGUANYLATE CYCLASE DGCM-RELATED"/>
    <property type="match status" value="1"/>
</dbReference>
<keyword evidence="1" id="KW-1133">Transmembrane helix</keyword>
<accession>A0A1K1LJ82</accession>
<dbReference type="EMBL" id="FPIP01000001">
    <property type="protein sequence ID" value="SFW10939.1"/>
    <property type="molecule type" value="Genomic_DNA"/>
</dbReference>
<organism evidence="3 4">
    <name type="scientific">Ruminococcus flavefaciens</name>
    <dbReference type="NCBI Taxonomy" id="1265"/>
    <lineage>
        <taxon>Bacteria</taxon>
        <taxon>Bacillati</taxon>
        <taxon>Bacillota</taxon>
        <taxon>Clostridia</taxon>
        <taxon>Eubacteriales</taxon>
        <taxon>Oscillospiraceae</taxon>
        <taxon>Ruminococcus</taxon>
    </lineage>
</organism>
<dbReference type="InterPro" id="IPR043128">
    <property type="entry name" value="Rev_trsase/Diguanyl_cyclase"/>
</dbReference>
<gene>
    <name evidence="3" type="ORF">SAMN02910280_0433</name>
</gene>
<feature type="transmembrane region" description="Helical" evidence="1">
    <location>
        <begin position="37"/>
        <end position="57"/>
    </location>
</feature>
<dbReference type="PANTHER" id="PTHR45138">
    <property type="entry name" value="REGULATORY COMPONENTS OF SENSORY TRANSDUCTION SYSTEM"/>
    <property type="match status" value="1"/>
</dbReference>
<keyword evidence="1" id="KW-0812">Transmembrane</keyword>
<name>A0A1K1LJ82_RUMFL</name>
<feature type="transmembrane region" description="Helical" evidence="1">
    <location>
        <begin position="100"/>
        <end position="123"/>
    </location>
</feature>
<dbReference type="InterPro" id="IPR000160">
    <property type="entry name" value="GGDEF_dom"/>
</dbReference>
<dbReference type="GO" id="GO:0052621">
    <property type="term" value="F:diguanylate cyclase activity"/>
    <property type="evidence" value="ECO:0007669"/>
    <property type="project" value="TreeGrafter"/>
</dbReference>
<dbReference type="AlphaFoldDB" id="A0A1K1LJ82"/>
<dbReference type="Proteomes" id="UP000183461">
    <property type="component" value="Unassembled WGS sequence"/>
</dbReference>
<dbReference type="PROSITE" id="PS50887">
    <property type="entry name" value="GGDEF"/>
    <property type="match status" value="1"/>
</dbReference>
<dbReference type="InterPro" id="IPR050469">
    <property type="entry name" value="Diguanylate_Cyclase"/>
</dbReference>
<protein>
    <submittedName>
        <fullName evidence="3">Diguanylate cyclase (GGDEF) domain-containing protein</fullName>
    </submittedName>
</protein>
<keyword evidence="1" id="KW-0472">Membrane</keyword>
<evidence type="ECO:0000313" key="3">
    <source>
        <dbReference type="EMBL" id="SFW10939.1"/>
    </source>
</evidence>
<evidence type="ECO:0000256" key="1">
    <source>
        <dbReference type="SAM" id="Phobius"/>
    </source>
</evidence>
<feature type="transmembrane region" description="Helical" evidence="1">
    <location>
        <begin position="6"/>
        <end position="25"/>
    </location>
</feature>
<dbReference type="CDD" id="cd01949">
    <property type="entry name" value="GGDEF"/>
    <property type="match status" value="1"/>
</dbReference>
<feature type="transmembrane region" description="Helical" evidence="1">
    <location>
        <begin position="69"/>
        <end position="88"/>
    </location>
</feature>
<feature type="transmembrane region" description="Helical" evidence="1">
    <location>
        <begin position="135"/>
        <end position="154"/>
    </location>
</feature>
<dbReference type="RefSeq" id="WP_072298891.1">
    <property type="nucleotide sequence ID" value="NZ_FPIP01000001.1"/>
</dbReference>
<dbReference type="SUPFAM" id="SSF55073">
    <property type="entry name" value="Nucleotide cyclase"/>
    <property type="match status" value="1"/>
</dbReference>
<sequence>MIKEIIQNSYLIVVAGITLLIFLFYNSALTAKRKMAFLIGVIIAMVMIICNIMVYLFTGTGKNIMLMKIFSAIGYSISGPVMLPFIFLTNVIKKKARTAVLCLAIFNVLLCIISIFNGCIFAFDETGNRYMGKFALVPYLLSFIYIALLLVASINKFRLGFKNESYFIFLLSVAIVIATIMNAVFHFKFLISGMAVLSCLFYYIFFTTETLTRDALTGAFNRHSFYKDVENMKKHQMFVISMDLNGLKRINDTEGHDAGDRAILSVSDSAFEVLPMKCRFYRMGGDEFEILYPHATYSDVELTTNKLKEAVHKKGYSIAIGFGEYKKGMNFDNVFREVDAMMYEDKARMKAADPRLMNIKPHI</sequence>
<dbReference type="Pfam" id="PF00990">
    <property type="entry name" value="GGDEF"/>
    <property type="match status" value="1"/>
</dbReference>
<feature type="domain" description="GGDEF" evidence="2">
    <location>
        <begin position="235"/>
        <end position="361"/>
    </location>
</feature>
<reference evidence="3 4" key="1">
    <citation type="submission" date="2016-11" db="EMBL/GenBank/DDBJ databases">
        <authorList>
            <person name="Jaros S."/>
            <person name="Januszkiewicz K."/>
            <person name="Wedrychowicz H."/>
        </authorList>
    </citation>
    <scope>NUCLEOTIDE SEQUENCE [LARGE SCALE GENOMIC DNA]</scope>
    <source>
        <strain evidence="3 4">YL228</strain>
    </source>
</reference>